<comment type="caution">
    <text evidence="7">The sequence shown here is derived from an EMBL/GenBank/DDBJ whole genome shotgun (WGS) entry which is preliminary data.</text>
</comment>
<sequence>MESAALVKELARCRKEVAKAKPFDLQDGLLLARATDLGVAQLPPEAQLEQLSLLLSLFRQLRALSASTGDAPLPKPIRDVVYDRIAPAFTPTGAIVALLLAHLDHPNKPNQLRAADVLGAAARFVDDLPIPSASTSSHTNLLVPLFQATCQAGASRRANLVIINTLVDVVPAQTIPNGLLDSFLDFLGSFDSANLRSTITSSLLSKRRNSDSPDVDRTMLEPLLPYLDPTRNSPTVMINLTRYVFPALFKSYPSSLSCLLKLLGNPGDGRDDLLPAWVPVASLGVSLGHVSVRDLPSSSLREAMTHQDPQVRLRAYELVTGCKDVLQLLDTDMIELAKGALCQNAVLPSSGCRTDFASATFAYFNRLAQATTAIQRAQRNSAEACSQCEQLRNLARLRDWFLTDLIDGALQNVRRPPVVRSLLALNHLGVFLDTFGLDPSVKAAIFTEDRVALLLSCQASEFSEVRSRARSILAAAPTPLPGYHDLSSPASQALLRSAFSAFATPRKTENEAATSALCILFEKLVLATDDSSHRGSVHFVAGVVGRLEDVLQRVETEFASGMEDVGLHGLIAAVRALIGCLDLTSETAQSNWKATFHRLRGIVLRVWSVTRAVVSLAPSGSTGQDAVAAGVPAHEIARAYEALAPMMDEDDDFGSVDPTRLISGCWRATKEASELLSTIATLPLTQADSNQTVWTKEDINSIGRQYLQWLHEIRHRGTFSKVATSFARLVEAVKRDSSLGDLIDAWLEHELLAITNDTLSTTRRSAALPFSVLSIVAADKVLLDRAVDKLIELGHVHNAQTSDTTKVHAFNILKIVLLDARQTKLLPRYFEKAVMTAVDAFASPNWNVRNVGLILFSTLVHRSLTPARVGQDMYASRLSLSSRQTFASWHSRYPRILPFVTDYLNAHRPTAERGIADNKHSPLFPILIIVRGLQYSDKAETVQDGLKSAVRPYLGSPEWQIRQVAAQALSSLISPVEAIKEASNIKLISTPGSNELHGNLLFLGYLFRSVIIAGDLTAQSKSAIEAKLSECIDLQSQQPAHGPLVTQALLWCIQGYTEYAGPTSSVVQRGLQLADRALARCSVPRPSAGLAGAAAADLLLSQKPTTETALRLLNETSSEDAKLAVLARLSEWSEVDGDVLARVLELATGTTATMAEAVQVAALDALSGADAVVKWAEKGLVQAKHTLCATGVRRIGEVYERTRCTPLKEAALPALGWAVARVLRWGQNEPDVQKGMSWLADYLPTASHEDQSQPARLSAVYALRHLSPYLFPESQNQTTSALPPPTLLALHQTLHRLLQDDDESIRLVASDIVSRASGLPRSTSQTRAVELWWAWAGRHVQVTADKAWTAWMESLCLDEAGHAEDLESIRRHEVTDGSDELFEVERPNLFRDTLEDASNASRLLARLHRPSGESVVLAAQAANGRETEFDRALLDAVARNDGLPLGPIDEAWDAALRLPRRIRLMREASASTAEAMNNNDLASTLFQGEALDHDHQGTAIVPAMCLDLEMGHEHNPPQPNLGLGIDFDLDLDFAADFDLVTNTYESTADGSGSWDVSPPLWESQLPMTFGMDSDQHVIDAARHSFSDPRSAANVVLSANPYLSQAMTATAHEHVGQVTPRPMSQPLPLGGQGNEIAVRIDDVANVANVVNLDDEAPSTARYPGAEYLDIPDSATTLAFSEPRTALVGTALTLGSQIADRGGGGIEIDLDVWGETGWMTPKMGRSVGRPKGSRKRKRSTSDVEQSEEARWESGGETVPASKRPLGSRPIRDSAELRRELLVASAAYSSRLAGIIERTDAEILYATDGPGGSEKLFEVIEMLKGACQAMLPRSHPSASHSAPTHDEAAHNWESASNDGLPDRNTTPKAHATESSAVTPADSSNPRTPRSSVSSPLPLALSAATNLECEAIHPSPTQPVPNAEEGHLGAQIPAVKNSPPSAPASVAIPAFDPIIDTTSTFKMHGPWHPFEVSRLTSIVRSCSSHEQTEGQEQEKIDWDLVIERFGPSRSKHQILLKAVERGLKGEVTSSGSTA</sequence>
<name>A0A427YQP1_9TREE</name>
<feature type="compositionally biased region" description="Low complexity" evidence="3">
    <location>
        <begin position="1879"/>
        <end position="1893"/>
    </location>
</feature>
<keyword evidence="8" id="KW-1185">Reference proteome</keyword>
<feature type="region of interest" description="Disordered" evidence="3">
    <location>
        <begin position="1828"/>
        <end position="1893"/>
    </location>
</feature>
<dbReference type="InterPro" id="IPR051954">
    <property type="entry name" value="tRNA_methyltransferase_THADA"/>
</dbReference>
<proteinExistence type="inferred from homology"/>
<feature type="compositionally biased region" description="Polar residues" evidence="3">
    <location>
        <begin position="1850"/>
        <end position="1878"/>
    </location>
</feature>
<keyword evidence="2" id="KW-0819">tRNA processing</keyword>
<feature type="domain" description="DUF2428" evidence="4">
    <location>
        <begin position="596"/>
        <end position="847"/>
    </location>
</feature>
<evidence type="ECO:0000259" key="4">
    <source>
        <dbReference type="Pfam" id="PF10350"/>
    </source>
</evidence>
<feature type="region of interest" description="Disordered" evidence="3">
    <location>
        <begin position="1717"/>
        <end position="1768"/>
    </location>
</feature>
<dbReference type="GO" id="GO:0030488">
    <property type="term" value="P:tRNA methylation"/>
    <property type="evidence" value="ECO:0007669"/>
    <property type="project" value="TreeGrafter"/>
</dbReference>
<accession>A0A427YQP1</accession>
<dbReference type="InterPro" id="IPR019442">
    <property type="entry name" value="THADA/TRM732_DUF2428"/>
</dbReference>
<reference evidence="7 8" key="1">
    <citation type="submission" date="2018-11" db="EMBL/GenBank/DDBJ databases">
        <title>Genome sequence of Saitozyma podzolica DSM 27192.</title>
        <authorList>
            <person name="Aliyu H."/>
            <person name="Gorte O."/>
            <person name="Ochsenreither K."/>
        </authorList>
    </citation>
    <scope>NUCLEOTIDE SEQUENCE [LARGE SCALE GENOMIC DNA]</scope>
    <source>
        <strain evidence="7 8">DSM 27192</strain>
    </source>
</reference>
<dbReference type="PANTHER" id="PTHR14387:SF0">
    <property type="entry name" value="DUF2428 DOMAIN-CONTAINING PROTEIN"/>
    <property type="match status" value="1"/>
</dbReference>
<dbReference type="InterPro" id="IPR056843">
    <property type="entry name" value="THADA-like_TPR"/>
</dbReference>
<gene>
    <name evidence="7" type="ORF">EHS25_007736</name>
</gene>
<evidence type="ECO:0000313" key="8">
    <source>
        <dbReference type="Proteomes" id="UP000279259"/>
    </source>
</evidence>
<protein>
    <submittedName>
        <fullName evidence="7">Uncharacterized protein</fullName>
    </submittedName>
</protein>
<evidence type="ECO:0000256" key="2">
    <source>
        <dbReference type="ARBA" id="ARBA00022694"/>
    </source>
</evidence>
<evidence type="ECO:0000313" key="7">
    <source>
        <dbReference type="EMBL" id="RSH93380.1"/>
    </source>
</evidence>
<dbReference type="STRING" id="1890683.A0A427YQP1"/>
<organism evidence="7 8">
    <name type="scientific">Saitozyma podzolica</name>
    <dbReference type="NCBI Taxonomy" id="1890683"/>
    <lineage>
        <taxon>Eukaryota</taxon>
        <taxon>Fungi</taxon>
        <taxon>Dikarya</taxon>
        <taxon>Basidiomycota</taxon>
        <taxon>Agaricomycotina</taxon>
        <taxon>Tremellomycetes</taxon>
        <taxon>Tremellales</taxon>
        <taxon>Trimorphomycetaceae</taxon>
        <taxon>Saitozyma</taxon>
    </lineage>
</organism>
<dbReference type="InterPro" id="IPR016024">
    <property type="entry name" value="ARM-type_fold"/>
</dbReference>
<evidence type="ECO:0000259" key="6">
    <source>
        <dbReference type="Pfam" id="PF25151"/>
    </source>
</evidence>
<dbReference type="Pfam" id="PF25150">
    <property type="entry name" value="TPR_Trm732"/>
    <property type="match status" value="1"/>
</dbReference>
<dbReference type="InterPro" id="IPR056842">
    <property type="entry name" value="THADA-like_TPR_C"/>
</dbReference>
<feature type="domain" description="tRNA (32-2'-O)-methyltransferase regulator THADA-like TPR repeats region" evidence="5">
    <location>
        <begin position="234"/>
        <end position="450"/>
    </location>
</feature>
<dbReference type="OrthoDB" id="734129at2759"/>
<feature type="domain" description="tRNA (32-2'-O)-methyltransferase regulator THADA-like C-terminal TPR repeats region" evidence="6">
    <location>
        <begin position="849"/>
        <end position="1004"/>
    </location>
</feature>
<dbReference type="Pfam" id="PF25151">
    <property type="entry name" value="TPR_Trm732_C"/>
    <property type="match status" value="1"/>
</dbReference>
<dbReference type="Proteomes" id="UP000279259">
    <property type="component" value="Unassembled WGS sequence"/>
</dbReference>
<dbReference type="PANTHER" id="PTHR14387">
    <property type="entry name" value="THADA/DEATH RECEPTOR INTERACTING PROTEIN"/>
    <property type="match status" value="1"/>
</dbReference>
<evidence type="ECO:0000259" key="5">
    <source>
        <dbReference type="Pfam" id="PF25150"/>
    </source>
</evidence>
<dbReference type="GO" id="GO:0005829">
    <property type="term" value="C:cytosol"/>
    <property type="evidence" value="ECO:0007669"/>
    <property type="project" value="TreeGrafter"/>
</dbReference>
<dbReference type="Pfam" id="PF10350">
    <property type="entry name" value="DUF2428"/>
    <property type="match status" value="1"/>
</dbReference>
<evidence type="ECO:0000256" key="1">
    <source>
        <dbReference type="ARBA" id="ARBA00010409"/>
    </source>
</evidence>
<comment type="similarity">
    <text evidence="1">Belongs to the THADA family.</text>
</comment>
<dbReference type="SUPFAM" id="SSF48371">
    <property type="entry name" value="ARM repeat"/>
    <property type="match status" value="1"/>
</dbReference>
<evidence type="ECO:0000256" key="3">
    <source>
        <dbReference type="SAM" id="MobiDB-lite"/>
    </source>
</evidence>
<dbReference type="EMBL" id="RSCD01000004">
    <property type="protein sequence ID" value="RSH93380.1"/>
    <property type="molecule type" value="Genomic_DNA"/>
</dbReference>